<accession>A0A0F9EZK4</accession>
<gene>
    <name evidence="1" type="ORF">LCGC14_2092800</name>
</gene>
<organism evidence="1">
    <name type="scientific">marine sediment metagenome</name>
    <dbReference type="NCBI Taxonomy" id="412755"/>
    <lineage>
        <taxon>unclassified sequences</taxon>
        <taxon>metagenomes</taxon>
        <taxon>ecological metagenomes</taxon>
    </lineage>
</organism>
<name>A0A0F9EZK4_9ZZZZ</name>
<dbReference type="AlphaFoldDB" id="A0A0F9EZK4"/>
<protein>
    <submittedName>
        <fullName evidence="1">Uncharacterized protein</fullName>
    </submittedName>
</protein>
<evidence type="ECO:0000313" key="1">
    <source>
        <dbReference type="EMBL" id="KKL71651.1"/>
    </source>
</evidence>
<dbReference type="EMBL" id="LAZR01025525">
    <property type="protein sequence ID" value="KKL71651.1"/>
    <property type="molecule type" value="Genomic_DNA"/>
</dbReference>
<sequence length="131" mass="14689">MKKLIRIVLAIQLALMLTHCASVSTDVLYKEYAVCREQTLHPKVGSNGIVMVHSNGDPVMVYATGACLNEMAAWEKSAVMREKRRREREAAMTSACPKGETNWCTVRGTIKNCGCVENSVVRDTLRRYGFY</sequence>
<comment type="caution">
    <text evidence="1">The sequence shown here is derived from an EMBL/GenBank/DDBJ whole genome shotgun (WGS) entry which is preliminary data.</text>
</comment>
<proteinExistence type="predicted"/>
<reference evidence="1" key="1">
    <citation type="journal article" date="2015" name="Nature">
        <title>Complex archaea that bridge the gap between prokaryotes and eukaryotes.</title>
        <authorList>
            <person name="Spang A."/>
            <person name="Saw J.H."/>
            <person name="Jorgensen S.L."/>
            <person name="Zaremba-Niedzwiedzka K."/>
            <person name="Martijn J."/>
            <person name="Lind A.E."/>
            <person name="van Eijk R."/>
            <person name="Schleper C."/>
            <person name="Guy L."/>
            <person name="Ettema T.J."/>
        </authorList>
    </citation>
    <scope>NUCLEOTIDE SEQUENCE</scope>
</reference>